<evidence type="ECO:0000256" key="6">
    <source>
        <dbReference type="ARBA" id="ARBA00023136"/>
    </source>
</evidence>
<feature type="transmembrane region" description="Helical" evidence="7">
    <location>
        <begin position="93"/>
        <end position="112"/>
    </location>
</feature>
<gene>
    <name evidence="8" type="ORF">QE440_000772</name>
</gene>
<dbReference type="HAMAP" id="MF_00672">
    <property type="entry name" value="UPF0761"/>
    <property type="match status" value="1"/>
</dbReference>
<dbReference type="RefSeq" id="WP_309755488.1">
    <property type="nucleotide sequence ID" value="NZ_JAVJAF010000001.1"/>
</dbReference>
<feature type="transmembrane region" description="Helical" evidence="7">
    <location>
        <begin position="205"/>
        <end position="228"/>
    </location>
</feature>
<proteinExistence type="inferred from homology"/>
<feature type="transmembrane region" description="Helical" evidence="7">
    <location>
        <begin position="28"/>
        <end position="50"/>
    </location>
</feature>
<evidence type="ECO:0000313" key="9">
    <source>
        <dbReference type="Proteomes" id="UP001268036"/>
    </source>
</evidence>
<accession>A0AAJ2BKP2</accession>
<feature type="transmembrane region" description="Helical" evidence="7">
    <location>
        <begin position="173"/>
        <end position="193"/>
    </location>
</feature>
<protein>
    <recommendedName>
        <fullName evidence="7">UPF0761 membrane protein QE440_000772</fullName>
    </recommendedName>
</protein>
<dbReference type="PANTHER" id="PTHR30213">
    <property type="entry name" value="INNER MEMBRANE PROTEIN YHJD"/>
    <property type="match status" value="1"/>
</dbReference>
<dbReference type="Proteomes" id="UP001268036">
    <property type="component" value="Unassembled WGS sequence"/>
</dbReference>
<evidence type="ECO:0000256" key="7">
    <source>
        <dbReference type="HAMAP-Rule" id="MF_00672"/>
    </source>
</evidence>
<evidence type="ECO:0000256" key="5">
    <source>
        <dbReference type="ARBA" id="ARBA00022989"/>
    </source>
</evidence>
<comment type="caution">
    <text evidence="8">The sequence shown here is derived from an EMBL/GenBank/DDBJ whole genome shotgun (WGS) entry which is preliminary data.</text>
</comment>
<reference evidence="8" key="1">
    <citation type="submission" date="2023-08" db="EMBL/GenBank/DDBJ databases">
        <title>Functional and genomic diversity of the sorghum phyllosphere microbiome.</title>
        <authorList>
            <person name="Shade A."/>
        </authorList>
    </citation>
    <scope>NUCLEOTIDE SEQUENCE</scope>
    <source>
        <strain evidence="8">SORGH_AS_0201</strain>
    </source>
</reference>
<evidence type="ECO:0000256" key="1">
    <source>
        <dbReference type="ARBA" id="ARBA00004651"/>
    </source>
</evidence>
<feature type="transmembrane region" description="Helical" evidence="7">
    <location>
        <begin position="133"/>
        <end position="153"/>
    </location>
</feature>
<dbReference type="PANTHER" id="PTHR30213:SF0">
    <property type="entry name" value="UPF0761 MEMBRANE PROTEIN YIHY"/>
    <property type="match status" value="1"/>
</dbReference>
<evidence type="ECO:0000256" key="3">
    <source>
        <dbReference type="ARBA" id="ARBA00022519"/>
    </source>
</evidence>
<dbReference type="InterPro" id="IPR023679">
    <property type="entry name" value="UPF0761_bac"/>
</dbReference>
<evidence type="ECO:0000256" key="4">
    <source>
        <dbReference type="ARBA" id="ARBA00022692"/>
    </source>
</evidence>
<comment type="subcellular location">
    <subcellularLocation>
        <location evidence="1 7">Cell membrane</location>
        <topology evidence="1 7">Multi-pass membrane protein</topology>
    </subcellularLocation>
</comment>
<evidence type="ECO:0000256" key="2">
    <source>
        <dbReference type="ARBA" id="ARBA00022475"/>
    </source>
</evidence>
<dbReference type="EMBL" id="JAVJAF010000001">
    <property type="protein sequence ID" value="MDR6233031.1"/>
    <property type="molecule type" value="Genomic_DNA"/>
</dbReference>
<dbReference type="InterPro" id="IPR017039">
    <property type="entry name" value="Virul_fac_BrkB"/>
</dbReference>
<evidence type="ECO:0000313" key="8">
    <source>
        <dbReference type="EMBL" id="MDR6233031.1"/>
    </source>
</evidence>
<keyword evidence="4 7" id="KW-0812">Transmembrane</keyword>
<keyword evidence="6 7" id="KW-0472">Membrane</keyword>
<name>A0AAJ2BKP2_9PSED</name>
<dbReference type="GO" id="GO:0005886">
    <property type="term" value="C:plasma membrane"/>
    <property type="evidence" value="ECO:0007669"/>
    <property type="project" value="UniProtKB-SubCell"/>
</dbReference>
<feature type="transmembrane region" description="Helical" evidence="7">
    <location>
        <begin position="234"/>
        <end position="263"/>
    </location>
</feature>
<keyword evidence="5 7" id="KW-1133">Transmembrane helix</keyword>
<organism evidence="8 9">
    <name type="scientific">Pseudomonas oryzihabitans</name>
    <dbReference type="NCBI Taxonomy" id="47885"/>
    <lineage>
        <taxon>Bacteria</taxon>
        <taxon>Pseudomonadati</taxon>
        <taxon>Pseudomonadota</taxon>
        <taxon>Gammaproteobacteria</taxon>
        <taxon>Pseudomonadales</taxon>
        <taxon>Pseudomonadaceae</taxon>
        <taxon>Pseudomonas</taxon>
    </lineage>
</organism>
<keyword evidence="2 7" id="KW-1003">Cell membrane</keyword>
<dbReference type="Pfam" id="PF03631">
    <property type="entry name" value="Virul_fac_BrkB"/>
    <property type="match status" value="1"/>
</dbReference>
<comment type="similarity">
    <text evidence="7">Belongs to the UPF0761 family.</text>
</comment>
<dbReference type="AlphaFoldDB" id="A0AAJ2BKP2"/>
<sequence length="417" mass="46762">MSARLRELLSFVRYLAERFIEDRAPNNAAALTYTTLFAVVPVMTVTFAMLSAIPAFQGTEVQIQAFIFRNFVPSTGATLEEYLRNFIEQARHLTWLGVALLAVTSFFMLVTVEKTFNDIWRVRIPRRGVSSFLLYWAVLSLGPLLLGAGFAMSTYLASVALVFGSYGMSGAQVLLKVTPLLFSIAAFTLMYAAVPNTRVPLRHALIGGALTGVLFEAAKSLFGLYVFYFPGYQLIYGAFATVPLFLVWIYVCWLIVLLGAEVVCSLSTTHHWRRAPLPAFFVLLAVLRAFLERQQIGSSLHLGRLHDAGWKLPEHEWHAVLAFLQQERLVCQNDSGHWVLCRDLHGYALLDLLDRAPWAPPAPDCWPAAERFPGDWYPLLQEAFVRLQAERRELLGGSVAHWLRVAPPLDESGASRR</sequence>
<keyword evidence="3" id="KW-0997">Cell inner membrane</keyword>
<dbReference type="NCBIfam" id="TIGR00765">
    <property type="entry name" value="yihY_not_rbn"/>
    <property type="match status" value="1"/>
</dbReference>